<proteinExistence type="predicted"/>
<keyword evidence="1" id="KW-0732">Signal</keyword>
<dbReference type="EMBL" id="QXEC01000007">
    <property type="protein sequence ID" value="RIV39141.1"/>
    <property type="molecule type" value="Genomic_DNA"/>
</dbReference>
<dbReference type="InterPro" id="IPR035992">
    <property type="entry name" value="Ricin_B-like_lectins"/>
</dbReference>
<name>A0A418MW89_9ACTN</name>
<dbReference type="Gene3D" id="1.50.10.100">
    <property type="entry name" value="Chondroitin AC/alginate lyase"/>
    <property type="match status" value="1"/>
</dbReference>
<feature type="transmembrane region" description="Helical" evidence="3">
    <location>
        <begin position="19"/>
        <end position="40"/>
    </location>
</feature>
<keyword evidence="3" id="KW-0472">Membrane</keyword>
<evidence type="ECO:0000256" key="3">
    <source>
        <dbReference type="SAM" id="Phobius"/>
    </source>
</evidence>
<keyword evidence="3" id="KW-1133">Transmembrane helix</keyword>
<evidence type="ECO:0000313" key="5">
    <source>
        <dbReference type="EMBL" id="RIV39141.1"/>
    </source>
</evidence>
<dbReference type="Proteomes" id="UP000283832">
    <property type="component" value="Unassembled WGS sequence"/>
</dbReference>
<dbReference type="GO" id="GO:0016829">
    <property type="term" value="F:lyase activity"/>
    <property type="evidence" value="ECO:0007669"/>
    <property type="project" value="UniProtKB-KW"/>
</dbReference>
<protein>
    <recommendedName>
        <fullName evidence="4">Ricin B lectin domain-containing protein</fullName>
    </recommendedName>
</protein>
<evidence type="ECO:0000256" key="1">
    <source>
        <dbReference type="ARBA" id="ARBA00022729"/>
    </source>
</evidence>
<dbReference type="PANTHER" id="PTHR40469:SF2">
    <property type="entry name" value="GALACTOSE-BINDING DOMAIN-LIKE SUPERFAMILY PROTEIN"/>
    <property type="match status" value="1"/>
</dbReference>
<organism evidence="5 6">
    <name type="scientific">Micromonospora radicis</name>
    <dbReference type="NCBI Taxonomy" id="1894971"/>
    <lineage>
        <taxon>Bacteria</taxon>
        <taxon>Bacillati</taxon>
        <taxon>Actinomycetota</taxon>
        <taxon>Actinomycetes</taxon>
        <taxon>Micromonosporales</taxon>
        <taxon>Micromonosporaceae</taxon>
        <taxon>Micromonospora</taxon>
    </lineage>
</organism>
<dbReference type="Pfam" id="PF00652">
    <property type="entry name" value="Ricin_B_lectin"/>
    <property type="match status" value="1"/>
</dbReference>
<keyword evidence="6" id="KW-1185">Reference proteome</keyword>
<dbReference type="PROSITE" id="PS50231">
    <property type="entry name" value="RICIN_B_LECTIN"/>
    <property type="match status" value="1"/>
</dbReference>
<reference evidence="5 6" key="1">
    <citation type="submission" date="2018-08" db="EMBL/GenBank/DDBJ databases">
        <title>Jishengella sp. nov., isolated from a root of Azadirachta indica A. Juss. var. siamensis Valenton.</title>
        <authorList>
            <person name="Kuncharoen N."/>
            <person name="Tanasupawat S."/>
            <person name="Kudo T."/>
            <person name="Ohkuma M."/>
        </authorList>
    </citation>
    <scope>NUCLEOTIDE SEQUENCE [LARGE SCALE GENOMIC DNA]</scope>
    <source>
        <strain evidence="5 6">AZ1-13</strain>
    </source>
</reference>
<dbReference type="SMART" id="SM00458">
    <property type="entry name" value="RICIN"/>
    <property type="match status" value="1"/>
</dbReference>
<evidence type="ECO:0000259" key="4">
    <source>
        <dbReference type="SMART" id="SM00458"/>
    </source>
</evidence>
<accession>A0A418MW89</accession>
<keyword evidence="2" id="KW-0456">Lyase</keyword>
<dbReference type="InterPro" id="IPR008397">
    <property type="entry name" value="Alginate_lyase_dom"/>
</dbReference>
<evidence type="ECO:0000256" key="2">
    <source>
        <dbReference type="ARBA" id="ARBA00023239"/>
    </source>
</evidence>
<dbReference type="InterPro" id="IPR000772">
    <property type="entry name" value="Ricin_B_lectin"/>
</dbReference>
<feature type="domain" description="Ricin B lectin" evidence="4">
    <location>
        <begin position="48"/>
        <end position="173"/>
    </location>
</feature>
<dbReference type="SUPFAM" id="SSF50370">
    <property type="entry name" value="Ricin B-like lectins"/>
    <property type="match status" value="1"/>
</dbReference>
<dbReference type="GO" id="GO:0042597">
    <property type="term" value="C:periplasmic space"/>
    <property type="evidence" value="ECO:0007669"/>
    <property type="project" value="InterPro"/>
</dbReference>
<dbReference type="PANTHER" id="PTHR40469">
    <property type="entry name" value="SECRETED GLYCOSYL HYDROLASE"/>
    <property type="match status" value="1"/>
</dbReference>
<dbReference type="Gene3D" id="2.80.10.50">
    <property type="match status" value="2"/>
</dbReference>
<dbReference type="InterPro" id="IPR008929">
    <property type="entry name" value="Chondroitin_lyas"/>
</dbReference>
<evidence type="ECO:0000313" key="6">
    <source>
        <dbReference type="Proteomes" id="UP000283832"/>
    </source>
</evidence>
<gene>
    <name evidence="5" type="ORF">D2L64_09775</name>
</gene>
<dbReference type="AlphaFoldDB" id="A0A418MW89"/>
<dbReference type="Pfam" id="PF05426">
    <property type="entry name" value="Alginate_lyase"/>
    <property type="match status" value="1"/>
</dbReference>
<dbReference type="CDD" id="cd23451">
    <property type="entry name" value="beta-trefoil_Ricin_laminarinase"/>
    <property type="match status" value="1"/>
</dbReference>
<dbReference type="SUPFAM" id="SSF48230">
    <property type="entry name" value="Chondroitin AC/alginate lyase"/>
    <property type="match status" value="1"/>
</dbReference>
<comment type="caution">
    <text evidence="5">The sequence shown here is derived from an EMBL/GenBank/DDBJ whole genome shotgun (WGS) entry which is preliminary data.</text>
</comment>
<keyword evidence="3" id="KW-0812">Transmembrane</keyword>
<sequence>MGEGADVARLPSRRGAPRAVTRFTAAVVVGLLGAAAGLVAGGRPASAATVGAITGLGGKCVDIAAANPANGTQVQLYACNGSNAQQWTVADDGTIRGLGKCLDVAAANTANGARVQIHDCNGTAAQRWSASGTQLVNPNSGKCLDATGQSSADGTPLQLWTCTGNANQSWLLPTGSPPPAGGFVHPGVHVSRGQLDFVRGRVQAGAQPWTSAFNQMMSSRYASLTRTPAPRAVVECGSYSNPNNGCTDEREDAIAAYTHALAWHLTGDSRYAQKSIQLMDAWSATITSHTGSNAPLQTGWAGSVWPRAAEIIRYTYGSWPNAGRFATMLRNVYLPVVRNGSSSNGNWELSMMEATVGIAVFLEDRAAYDAAVTRFLNRARAFVYLPSDGDLPYTVPGSGLTTRTQIVNYWHGQSTFVAGLAQETCRDFTHTGYGIAAISHVAETSRIQGRDLYPQVGERLRHALGFHSQYQLGATVPGWLCGGSLTRGLGPITEVGYNAMANRLGNSMTNTRSLTLQQRPAGTNNLFVAWETLTHGDNLS</sequence>